<dbReference type="AlphaFoldDB" id="A0AAN7W1J9"/>
<reference evidence="1" key="1">
    <citation type="submission" date="2023-08" db="EMBL/GenBank/DDBJ databases">
        <title>Black Yeasts Isolated from many extreme environments.</title>
        <authorList>
            <person name="Coleine C."/>
            <person name="Stajich J.E."/>
            <person name="Selbmann L."/>
        </authorList>
    </citation>
    <scope>NUCLEOTIDE SEQUENCE</scope>
    <source>
        <strain evidence="1">CCFEE 5810</strain>
    </source>
</reference>
<comment type="caution">
    <text evidence="1">The sequence shown here is derived from an EMBL/GenBank/DDBJ whole genome shotgun (WGS) entry which is preliminary data.</text>
</comment>
<organism evidence="1 2">
    <name type="scientific">Elasticomyces elasticus</name>
    <dbReference type="NCBI Taxonomy" id="574655"/>
    <lineage>
        <taxon>Eukaryota</taxon>
        <taxon>Fungi</taxon>
        <taxon>Dikarya</taxon>
        <taxon>Ascomycota</taxon>
        <taxon>Pezizomycotina</taxon>
        <taxon>Dothideomycetes</taxon>
        <taxon>Dothideomycetidae</taxon>
        <taxon>Mycosphaerellales</taxon>
        <taxon>Teratosphaeriaceae</taxon>
        <taxon>Elasticomyces</taxon>
    </lineage>
</organism>
<gene>
    <name evidence="1" type="ORF">LTR97_011253</name>
</gene>
<proteinExistence type="predicted"/>
<dbReference type="EMBL" id="JAVRQU010000020">
    <property type="protein sequence ID" value="KAK5692080.1"/>
    <property type="molecule type" value="Genomic_DNA"/>
</dbReference>
<accession>A0AAN7W1J9</accession>
<name>A0AAN7W1J9_9PEZI</name>
<protein>
    <submittedName>
        <fullName evidence="1">Uncharacterized protein</fullName>
    </submittedName>
</protein>
<sequence length="588" mass="65783">MAPIFASPDILALVAAFQPLTATRNAPSLVRSTSGNNLLDSRQVLKQFRTLLETSPSRIRLTDLPSSLGFGGKIDWLLASYDDPIYYDREGQTLVPQPEIDGIVEDVLHQSKSKVLDATAHSVSANISTQTLRDIITSDRYSSIHWWQDLGSPAKQYVYNDDFAEAVSAIIRNKTEWNEGIDLSQRFETSPSMLLLQLAKDVHSDAMPAGEWQVWNGRTVFVAQAYVVDAETQKHEVQKTEVKRCIDELEAQGWTKIATRRSSAAPEPVAEYDISMLDQVKARYAEDGKNVAGLVEVSLANKSGSAIILITQHPLEGALDALRLIAPQETAKTWHAREGKESTAELRIMALQSLDEALIRELLKLLMQSSYFTEIESIMNAKIEELQSQDQTRFQETLIEQLLSPLALYAMGMAMVQEPVLKEHLEEFLGEHFRRTIVPSLNTTFQSERLLLDRSRRKDYEKFQQSSADAKTLSEISSAAAKLARKQKLPYPPKDADLQKTKLQTLHQTARSIRKLARGSDVLQNLIWLLLGCQSDGLYMSAGRDTTRMLKQLDASGENAMKTKLEGWRDRLKAGTEDKVGGGFYAAV</sequence>
<dbReference type="Proteomes" id="UP001310594">
    <property type="component" value="Unassembled WGS sequence"/>
</dbReference>
<evidence type="ECO:0000313" key="2">
    <source>
        <dbReference type="Proteomes" id="UP001310594"/>
    </source>
</evidence>
<evidence type="ECO:0000313" key="1">
    <source>
        <dbReference type="EMBL" id="KAK5692080.1"/>
    </source>
</evidence>